<name>A0A1H3E9I0_9GAMM</name>
<dbReference type="OrthoDB" id="5292736at2"/>
<gene>
    <name evidence="3" type="ORF">SAMN05443545_10749</name>
</gene>
<reference evidence="3 4" key="1">
    <citation type="submission" date="2016-10" db="EMBL/GenBank/DDBJ databases">
        <authorList>
            <person name="de Groot N.N."/>
        </authorList>
    </citation>
    <scope>NUCLEOTIDE SEQUENCE [LARGE SCALE GENOMIC DNA]</scope>
    <source>
        <strain evidence="3 4">DSM 19219</strain>
    </source>
</reference>
<feature type="domain" description="Malonyl-CoA decarboxylase C-terminal" evidence="1">
    <location>
        <begin position="167"/>
        <end position="410"/>
    </location>
</feature>
<evidence type="ECO:0000259" key="2">
    <source>
        <dbReference type="Pfam" id="PF17408"/>
    </source>
</evidence>
<dbReference type="EMBL" id="FNNI01000007">
    <property type="protein sequence ID" value="SDX75315.1"/>
    <property type="molecule type" value="Genomic_DNA"/>
</dbReference>
<evidence type="ECO:0000313" key="3">
    <source>
        <dbReference type="EMBL" id="SDX75315.1"/>
    </source>
</evidence>
<dbReference type="GO" id="GO:0050080">
    <property type="term" value="F:malonyl-CoA decarboxylase activity"/>
    <property type="evidence" value="ECO:0007669"/>
    <property type="project" value="InterPro"/>
</dbReference>
<dbReference type="GO" id="GO:0006633">
    <property type="term" value="P:fatty acid biosynthetic process"/>
    <property type="evidence" value="ECO:0007669"/>
    <property type="project" value="InterPro"/>
</dbReference>
<feature type="domain" description="Malonyl-CoA decarboxylase N-terminal" evidence="2">
    <location>
        <begin position="81"/>
        <end position="164"/>
    </location>
</feature>
<dbReference type="Proteomes" id="UP000198500">
    <property type="component" value="Unassembled WGS sequence"/>
</dbReference>
<dbReference type="PANTHER" id="PTHR28641:SF1">
    <property type="entry name" value="MALONYL-COA DECARBOXYLASE, MITOCHONDRIAL"/>
    <property type="match status" value="1"/>
</dbReference>
<dbReference type="InterPro" id="IPR035372">
    <property type="entry name" value="MCD_N"/>
</dbReference>
<dbReference type="Pfam" id="PF05292">
    <property type="entry name" value="MCD"/>
    <property type="match status" value="1"/>
</dbReference>
<dbReference type="AlphaFoldDB" id="A0A1H3E9I0"/>
<dbReference type="RefSeq" id="WP_092570721.1">
    <property type="nucleotide sequence ID" value="NZ_BMXH01000008.1"/>
</dbReference>
<accession>A0A1H3E9I0</accession>
<dbReference type="InterPro" id="IPR007956">
    <property type="entry name" value="Malonyl_CoA_deC_C"/>
</dbReference>
<evidence type="ECO:0000313" key="4">
    <source>
        <dbReference type="Proteomes" id="UP000198500"/>
    </source>
</evidence>
<dbReference type="Pfam" id="PF17408">
    <property type="entry name" value="MCD_N"/>
    <property type="match status" value="1"/>
</dbReference>
<dbReference type="InterPro" id="IPR038917">
    <property type="entry name" value="Malonyl_CoA_deC"/>
</dbReference>
<dbReference type="Gene3D" id="1.20.140.90">
    <property type="entry name" value="Malonyl-CoA decarboxylase, oligemerization domain"/>
    <property type="match status" value="1"/>
</dbReference>
<proteinExistence type="predicted"/>
<dbReference type="Gene3D" id="3.40.630.150">
    <property type="entry name" value="Malonyl-CoA decarboxylase, catalytic domain"/>
    <property type="match status" value="1"/>
</dbReference>
<organism evidence="3 4">
    <name type="scientific">Aidingimonas halophila</name>
    <dbReference type="NCBI Taxonomy" id="574349"/>
    <lineage>
        <taxon>Bacteria</taxon>
        <taxon>Pseudomonadati</taxon>
        <taxon>Pseudomonadota</taxon>
        <taxon>Gammaproteobacteria</taxon>
        <taxon>Oceanospirillales</taxon>
        <taxon>Halomonadaceae</taxon>
        <taxon>Aidingimonas</taxon>
    </lineage>
</organism>
<dbReference type="InterPro" id="IPR042303">
    <property type="entry name" value="Malonyl_CoA_deC_C_sf"/>
</dbReference>
<dbReference type="InterPro" id="IPR038351">
    <property type="entry name" value="MCD_N_sf"/>
</dbReference>
<dbReference type="STRING" id="574349.SAMN05443545_10749"/>
<protein>
    <submittedName>
        <fullName evidence="3">Malonyl-CoA decarboxylase</fullName>
    </submittedName>
</protein>
<evidence type="ECO:0000259" key="1">
    <source>
        <dbReference type="Pfam" id="PF05292"/>
    </source>
</evidence>
<keyword evidence="4" id="KW-1185">Reference proteome</keyword>
<sequence>MNMTFLQELFQSITQRDALLRRRQGDGEPPDHRRLIEACHTLLASDGEASSIALASRTLGMYQRLGTDERERFFERLADDFAADPDAIDAAYTRYAERRDNDSLGALFRACEPRRQELIRRLNLTSGGTTELVHMREDLLALLRDRPELTPIDADFAHLFGSWFNRGFLVLKRIDWNTPASILEKIIHYEAVHEIRDWNDLRRRLDARDRRCFAFFHPAIGDDPLIFVEVALHKGLPDRIQPILTGDDSGVQDPESADSAAFFGISNCQMGLRGISFGNFLIKQVVQELKQELPQLKHFVTLSPVPGFAHWLAEQRENETLSKDVLDTLAELDTPDWHADVERCERLKSVIKPLAARYLVDEKNSRGLPLNPVARFHLGNGAELHRINWLGDVSTKGLKQAVGLMVNYLYVLDNIERNHENYIANATVARSSEVRDLARKARKLAKGETVK</sequence>
<dbReference type="PANTHER" id="PTHR28641">
    <property type="match status" value="1"/>
</dbReference>